<dbReference type="AlphaFoldDB" id="A0A8S1HK63"/>
<name>A0A8S1HK63_9PELO</name>
<keyword evidence="2" id="KW-1185">Reference proteome</keyword>
<proteinExistence type="predicted"/>
<sequence length="114" mass="13033">MPKDNESVVDLIKAEHLVQSEGPRRQVGSIWSANAIVTQTPTVLSCFSWASEKKETGEKEAVQRTNKTRSRIGTAAKWIRSRRQMGPRLWQKTLGVLESEEKFRDYEAKEQDAE</sequence>
<organism evidence="1 2">
    <name type="scientific">Caenorhabditis auriculariae</name>
    <dbReference type="NCBI Taxonomy" id="2777116"/>
    <lineage>
        <taxon>Eukaryota</taxon>
        <taxon>Metazoa</taxon>
        <taxon>Ecdysozoa</taxon>
        <taxon>Nematoda</taxon>
        <taxon>Chromadorea</taxon>
        <taxon>Rhabditida</taxon>
        <taxon>Rhabditina</taxon>
        <taxon>Rhabditomorpha</taxon>
        <taxon>Rhabditoidea</taxon>
        <taxon>Rhabditidae</taxon>
        <taxon>Peloderinae</taxon>
        <taxon>Caenorhabditis</taxon>
    </lineage>
</organism>
<reference evidence="1" key="1">
    <citation type="submission" date="2020-10" db="EMBL/GenBank/DDBJ databases">
        <authorList>
            <person name="Kikuchi T."/>
        </authorList>
    </citation>
    <scope>NUCLEOTIDE SEQUENCE</scope>
    <source>
        <strain evidence="1">NKZ352</strain>
    </source>
</reference>
<gene>
    <name evidence="1" type="ORF">CAUJ_LOCUS12003</name>
</gene>
<protein>
    <submittedName>
        <fullName evidence="1">Uncharacterized protein</fullName>
    </submittedName>
</protein>
<evidence type="ECO:0000313" key="2">
    <source>
        <dbReference type="Proteomes" id="UP000835052"/>
    </source>
</evidence>
<dbReference type="Proteomes" id="UP000835052">
    <property type="component" value="Unassembled WGS sequence"/>
</dbReference>
<accession>A0A8S1HK63</accession>
<evidence type="ECO:0000313" key="1">
    <source>
        <dbReference type="EMBL" id="CAD6196088.1"/>
    </source>
</evidence>
<dbReference type="EMBL" id="CAJGYM010000066">
    <property type="protein sequence ID" value="CAD6196088.1"/>
    <property type="molecule type" value="Genomic_DNA"/>
</dbReference>
<comment type="caution">
    <text evidence="1">The sequence shown here is derived from an EMBL/GenBank/DDBJ whole genome shotgun (WGS) entry which is preliminary data.</text>
</comment>